<gene>
    <name evidence="5" type="ORF">SAMN05192586_10462</name>
</gene>
<dbReference type="AlphaFoldDB" id="A0A1G7KDG9"/>
<dbReference type="InterPro" id="IPR011990">
    <property type="entry name" value="TPR-like_helical_dom_sf"/>
</dbReference>
<dbReference type="EMBL" id="FNBX01000004">
    <property type="protein sequence ID" value="SDF35237.1"/>
    <property type="molecule type" value="Genomic_DNA"/>
</dbReference>
<protein>
    <submittedName>
        <fullName evidence="5">Response regulator receiver domain-containing protein</fullName>
    </submittedName>
</protein>
<dbReference type="Gene3D" id="3.40.50.2300">
    <property type="match status" value="1"/>
</dbReference>
<evidence type="ECO:0000256" key="3">
    <source>
        <dbReference type="SAM" id="MobiDB-lite"/>
    </source>
</evidence>
<comment type="caution">
    <text evidence="2">Lacks conserved residue(s) required for the propagation of feature annotation.</text>
</comment>
<keyword evidence="6" id="KW-1185">Reference proteome</keyword>
<sequence length="466" mass="50320">MTNAPPLHILLLAESEAKAALDRRALREAGVARVECRASGVEAARLLARLAPTPADFRPQAVVCNQRLADMEGEQFCAMLRLHPLLLDLPILLILPNDGEAEQLKTLGCGASALLARPYSVEQLKQQLAALCAGQGGREELDLAERLTDTSAFDRALETYALLLKPVRRPEDYFRVGMRCLEERRWHTAITAFQRALDGALLEGKAQLGMAVAWKGKGDMARYREYLGLAAATFVRARQWHRAREVYVRLLRADPGAKNPFLAEAAQLMRQGAYDQAAEVLVQARPVTPPARLSAKVADACLAASEPQTMLQGLEEGLRRALGPEAGPLADDIRASLEAMRQRAEARRREEQAERQWQASREAAKEREAVPASGPRPQETGASPPDALSAAVDKDGKPVPGLGRNASVAAPWGAVLPAAGAVAEDPRPSVLPFVAPLEDAAPGGTPGLSDVIAVMKVTWKLARRGK</sequence>
<dbReference type="Proteomes" id="UP000199355">
    <property type="component" value="Unassembled WGS sequence"/>
</dbReference>
<dbReference type="InterPro" id="IPR001789">
    <property type="entry name" value="Sig_transdc_resp-reg_receiver"/>
</dbReference>
<feature type="region of interest" description="Disordered" evidence="3">
    <location>
        <begin position="344"/>
        <end position="408"/>
    </location>
</feature>
<dbReference type="InterPro" id="IPR011006">
    <property type="entry name" value="CheY-like_superfamily"/>
</dbReference>
<dbReference type="PANTHER" id="PTHR44591">
    <property type="entry name" value="STRESS RESPONSE REGULATOR PROTEIN 1"/>
    <property type="match status" value="1"/>
</dbReference>
<dbReference type="SUPFAM" id="SSF48452">
    <property type="entry name" value="TPR-like"/>
    <property type="match status" value="1"/>
</dbReference>
<dbReference type="PANTHER" id="PTHR44591:SF3">
    <property type="entry name" value="RESPONSE REGULATORY DOMAIN-CONTAINING PROTEIN"/>
    <property type="match status" value="1"/>
</dbReference>
<dbReference type="STRING" id="571438.SAMN05192586_10462"/>
<dbReference type="OrthoDB" id="5469454at2"/>
<evidence type="ECO:0000256" key="2">
    <source>
        <dbReference type="PROSITE-ProRule" id="PRU00169"/>
    </source>
</evidence>
<evidence type="ECO:0000313" key="5">
    <source>
        <dbReference type="EMBL" id="SDF35237.1"/>
    </source>
</evidence>
<accession>A0A1G7KDG9</accession>
<organism evidence="5 6">
    <name type="scientific">Desulfovibrio legallii</name>
    <dbReference type="NCBI Taxonomy" id="571438"/>
    <lineage>
        <taxon>Bacteria</taxon>
        <taxon>Pseudomonadati</taxon>
        <taxon>Thermodesulfobacteriota</taxon>
        <taxon>Desulfovibrionia</taxon>
        <taxon>Desulfovibrionales</taxon>
        <taxon>Desulfovibrionaceae</taxon>
        <taxon>Desulfovibrio</taxon>
    </lineage>
</organism>
<dbReference type="RefSeq" id="WP_092153025.1">
    <property type="nucleotide sequence ID" value="NZ_FNBX01000004.1"/>
</dbReference>
<keyword evidence="1" id="KW-0597">Phosphoprotein</keyword>
<feature type="domain" description="Response regulatory" evidence="4">
    <location>
        <begin position="8"/>
        <end position="132"/>
    </location>
</feature>
<dbReference type="PROSITE" id="PS50110">
    <property type="entry name" value="RESPONSE_REGULATORY"/>
    <property type="match status" value="1"/>
</dbReference>
<dbReference type="InterPro" id="IPR050595">
    <property type="entry name" value="Bact_response_regulator"/>
</dbReference>
<evidence type="ECO:0000313" key="6">
    <source>
        <dbReference type="Proteomes" id="UP000199355"/>
    </source>
</evidence>
<evidence type="ECO:0000259" key="4">
    <source>
        <dbReference type="PROSITE" id="PS50110"/>
    </source>
</evidence>
<feature type="compositionally biased region" description="Basic and acidic residues" evidence="3">
    <location>
        <begin position="344"/>
        <end position="354"/>
    </location>
</feature>
<reference evidence="6" key="1">
    <citation type="submission" date="2016-10" db="EMBL/GenBank/DDBJ databases">
        <authorList>
            <person name="Varghese N."/>
            <person name="Submissions S."/>
        </authorList>
    </citation>
    <scope>NUCLEOTIDE SEQUENCE [LARGE SCALE GENOMIC DNA]</scope>
    <source>
        <strain evidence="6">KHC7</strain>
    </source>
</reference>
<name>A0A1G7KDG9_9BACT</name>
<dbReference type="SUPFAM" id="SSF52172">
    <property type="entry name" value="CheY-like"/>
    <property type="match status" value="1"/>
</dbReference>
<evidence type="ECO:0000256" key="1">
    <source>
        <dbReference type="ARBA" id="ARBA00022553"/>
    </source>
</evidence>
<proteinExistence type="predicted"/>
<dbReference type="GO" id="GO:0000160">
    <property type="term" value="P:phosphorelay signal transduction system"/>
    <property type="evidence" value="ECO:0007669"/>
    <property type="project" value="InterPro"/>
</dbReference>
<dbReference type="Gene3D" id="1.25.40.10">
    <property type="entry name" value="Tetratricopeptide repeat domain"/>
    <property type="match status" value="1"/>
</dbReference>